<keyword evidence="3" id="KW-1185">Reference proteome</keyword>
<organism evidence="2 3">
    <name type="scientific">Streptococcus caledonicus</name>
    <dbReference type="NCBI Taxonomy" id="2614158"/>
    <lineage>
        <taxon>Bacteria</taxon>
        <taxon>Bacillati</taxon>
        <taxon>Bacillota</taxon>
        <taxon>Bacilli</taxon>
        <taxon>Lactobacillales</taxon>
        <taxon>Streptococcaceae</taxon>
        <taxon>Streptococcus</taxon>
    </lineage>
</organism>
<dbReference type="Proteomes" id="UP001596110">
    <property type="component" value="Unassembled WGS sequence"/>
</dbReference>
<accession>A0ABW0UCM7</accession>
<gene>
    <name evidence="2" type="ORF">ACFPQ3_06960</name>
</gene>
<dbReference type="RefSeq" id="WP_198039872.1">
    <property type="nucleotide sequence ID" value="NZ_JBHSOJ010000016.1"/>
</dbReference>
<comment type="caution">
    <text evidence="2">The sequence shown here is derived from an EMBL/GenBank/DDBJ whole genome shotgun (WGS) entry which is preliminary data.</text>
</comment>
<evidence type="ECO:0000313" key="3">
    <source>
        <dbReference type="Proteomes" id="UP001596110"/>
    </source>
</evidence>
<keyword evidence="1" id="KW-1133">Transmembrane helix</keyword>
<reference evidence="3" key="1">
    <citation type="journal article" date="2019" name="Int. J. Syst. Evol. Microbiol.">
        <title>The Global Catalogue of Microorganisms (GCM) 10K type strain sequencing project: providing services to taxonomists for standard genome sequencing and annotation.</title>
        <authorList>
            <consortium name="The Broad Institute Genomics Platform"/>
            <consortium name="The Broad Institute Genome Sequencing Center for Infectious Disease"/>
            <person name="Wu L."/>
            <person name="Ma J."/>
        </authorList>
    </citation>
    <scope>NUCLEOTIDE SEQUENCE [LARGE SCALE GENOMIC DNA]</scope>
    <source>
        <strain evidence="3">DT43</strain>
    </source>
</reference>
<name>A0ABW0UCM7_9STRE</name>
<keyword evidence="1" id="KW-0812">Transmembrane</keyword>
<sequence length="48" mass="5414">MPDKNWQTFVIVLGFFLIAISPITPFKLLNVITGIVLILLGFVLLKKK</sequence>
<keyword evidence="1" id="KW-0472">Membrane</keyword>
<evidence type="ECO:0000256" key="1">
    <source>
        <dbReference type="SAM" id="Phobius"/>
    </source>
</evidence>
<feature type="transmembrane region" description="Helical" evidence="1">
    <location>
        <begin position="6"/>
        <end position="23"/>
    </location>
</feature>
<protein>
    <submittedName>
        <fullName evidence="2">Uncharacterized protein</fullName>
    </submittedName>
</protein>
<evidence type="ECO:0000313" key="2">
    <source>
        <dbReference type="EMBL" id="MFC5631320.1"/>
    </source>
</evidence>
<feature type="transmembrane region" description="Helical" evidence="1">
    <location>
        <begin position="28"/>
        <end position="45"/>
    </location>
</feature>
<dbReference type="EMBL" id="JBHSOJ010000016">
    <property type="protein sequence ID" value="MFC5631320.1"/>
    <property type="molecule type" value="Genomic_DNA"/>
</dbReference>
<proteinExistence type="predicted"/>